<evidence type="ECO:0000259" key="8">
    <source>
        <dbReference type="PROSITE" id="PS50089"/>
    </source>
</evidence>
<feature type="region of interest" description="Disordered" evidence="7">
    <location>
        <begin position="548"/>
        <end position="570"/>
    </location>
</feature>
<dbReference type="GO" id="GO:0005737">
    <property type="term" value="C:cytoplasm"/>
    <property type="evidence" value="ECO:0007669"/>
    <property type="project" value="UniProtKB-SubCell"/>
</dbReference>
<organism evidence="9 10">
    <name type="scientific">Tothia fuscella</name>
    <dbReference type="NCBI Taxonomy" id="1048955"/>
    <lineage>
        <taxon>Eukaryota</taxon>
        <taxon>Fungi</taxon>
        <taxon>Dikarya</taxon>
        <taxon>Ascomycota</taxon>
        <taxon>Pezizomycotina</taxon>
        <taxon>Dothideomycetes</taxon>
        <taxon>Pleosporomycetidae</taxon>
        <taxon>Venturiales</taxon>
        <taxon>Cylindrosympodiaceae</taxon>
        <taxon>Tothia</taxon>
    </lineage>
</organism>
<dbReference type="CDD" id="cd16536">
    <property type="entry name" value="RING-HC_RNF10"/>
    <property type="match status" value="1"/>
</dbReference>
<dbReference type="PROSITE" id="PS00518">
    <property type="entry name" value="ZF_RING_1"/>
    <property type="match status" value="1"/>
</dbReference>
<accession>A0A9P4NWM6</accession>
<keyword evidence="4 6" id="KW-0863">Zinc-finger</keyword>
<feature type="region of interest" description="Disordered" evidence="7">
    <location>
        <begin position="587"/>
        <end position="654"/>
    </location>
</feature>
<dbReference type="PROSITE" id="PS50089">
    <property type="entry name" value="ZF_RING_2"/>
    <property type="match status" value="1"/>
</dbReference>
<evidence type="ECO:0000256" key="5">
    <source>
        <dbReference type="ARBA" id="ARBA00022833"/>
    </source>
</evidence>
<sequence length="754" mass="82274">MASNLSPSIIASKVTNNSKASTSSGQSLPAQSQAGSLAVGDNYPQRRSGSGGASSASRANPSPRNNQTLRRQHKGSKRLPKLGNEDELAGAMRSINSRKGQRTDITHLMNISLPPPPTQYNRFSYGRNARRAPTWGLGSGYHAVDKARWVHANYRFIVDPRTDCHVQSVDADVHLEWSNILQIIVSSQSQAASCPICLEEPPVAPRMAKCGHVFCLPCLIRFMHAEDETKRYPEKKAKSKKCPLCEDTIYTSETKPVRWYAGQEAEPPREGGDVVLRLVKRIAGSTLALPRDGAATLAKDEDVPWYFAAEAMDYARIMKGTEEYMTSQFEHDIHALEAQGQHDSLMFPEDTAEWTAKAIRMINESKDKIKGIGGPPSTPTETVPLPLERPVIEFTDSSDLPDMYAFHHAKHSGQSLPDGPAPQAQHPVLTTTDSTPSAPPLSSRPRAQSTTHGAPPEYFFYQALLHYYLSPLDIRILRESFGPFSSFPATILPRVERISTGHIVDDDLRKRTKYLSHLPYGCEVNFLECDWTDTVQPEILAKFQPEIERRRKRNSDKEALEEKARVNAEKDEEKRYAHLRRRRVDAEDGGSGWLIDEPSSTIYRNMEGNGGDSTGDENGASSSSPPWGTQRQGSSFASLADMSTSPSTSRTVWGTPAIVGGSPYLGPVISQPELQDDGWLQGWEKDLLHEDDLVAQAQAMSLSLGESSKTGAASSSIVGGNGAGGAGGAGGGGGGKKKKAKKITLMSTGVRRGA</sequence>
<evidence type="ECO:0000256" key="7">
    <source>
        <dbReference type="SAM" id="MobiDB-lite"/>
    </source>
</evidence>
<dbReference type="InterPro" id="IPR039739">
    <property type="entry name" value="MAG2/RNF10"/>
</dbReference>
<gene>
    <name evidence="9" type="ORF">EJ08DRAFT_677210</name>
</gene>
<keyword evidence="5" id="KW-0862">Zinc</keyword>
<keyword evidence="10" id="KW-1185">Reference proteome</keyword>
<evidence type="ECO:0000256" key="2">
    <source>
        <dbReference type="ARBA" id="ARBA00022490"/>
    </source>
</evidence>
<feature type="domain" description="RING-type" evidence="8">
    <location>
        <begin position="194"/>
        <end position="246"/>
    </location>
</feature>
<dbReference type="SUPFAM" id="SSF57850">
    <property type="entry name" value="RING/U-box"/>
    <property type="match status" value="1"/>
</dbReference>
<dbReference type="EMBL" id="MU007023">
    <property type="protein sequence ID" value="KAF2432977.1"/>
    <property type="molecule type" value="Genomic_DNA"/>
</dbReference>
<feature type="compositionally biased region" description="Polar residues" evidence="7">
    <location>
        <begin position="1"/>
        <end position="35"/>
    </location>
</feature>
<name>A0A9P4NWM6_9PEZI</name>
<dbReference type="GO" id="GO:0045944">
    <property type="term" value="P:positive regulation of transcription by RNA polymerase II"/>
    <property type="evidence" value="ECO:0007669"/>
    <property type="project" value="TreeGrafter"/>
</dbReference>
<feature type="region of interest" description="Disordered" evidence="7">
    <location>
        <begin position="1"/>
        <end position="87"/>
    </location>
</feature>
<dbReference type="SMART" id="SM00184">
    <property type="entry name" value="RING"/>
    <property type="match status" value="1"/>
</dbReference>
<feature type="region of interest" description="Disordered" evidence="7">
    <location>
        <begin position="705"/>
        <end position="754"/>
    </location>
</feature>
<dbReference type="GO" id="GO:0008270">
    <property type="term" value="F:zinc ion binding"/>
    <property type="evidence" value="ECO:0007669"/>
    <property type="project" value="UniProtKB-KW"/>
</dbReference>
<dbReference type="Pfam" id="PF00097">
    <property type="entry name" value="zf-C3HC4"/>
    <property type="match status" value="1"/>
</dbReference>
<feature type="compositionally biased region" description="Polar residues" evidence="7">
    <location>
        <begin position="705"/>
        <end position="718"/>
    </location>
</feature>
<keyword evidence="3" id="KW-0479">Metal-binding</keyword>
<dbReference type="InterPro" id="IPR013083">
    <property type="entry name" value="Znf_RING/FYVE/PHD"/>
</dbReference>
<dbReference type="InterPro" id="IPR018957">
    <property type="entry name" value="Znf_C3HC4_RING-type"/>
</dbReference>
<evidence type="ECO:0000256" key="4">
    <source>
        <dbReference type="ARBA" id="ARBA00022771"/>
    </source>
</evidence>
<feature type="compositionally biased region" description="Polar residues" evidence="7">
    <location>
        <begin position="619"/>
        <end position="652"/>
    </location>
</feature>
<feature type="compositionally biased region" description="Low complexity" evidence="7">
    <location>
        <begin position="434"/>
        <end position="447"/>
    </location>
</feature>
<dbReference type="InterPro" id="IPR001841">
    <property type="entry name" value="Znf_RING"/>
</dbReference>
<comment type="subcellular location">
    <subcellularLocation>
        <location evidence="1">Cytoplasm</location>
    </subcellularLocation>
</comment>
<dbReference type="PANTHER" id="PTHR12983">
    <property type="entry name" value="RING FINGER 10 FAMILY MEMBER"/>
    <property type="match status" value="1"/>
</dbReference>
<dbReference type="PANTHER" id="PTHR12983:SF9">
    <property type="entry name" value="E3 UBIQUITIN-PROTEIN LIGASE RNF10"/>
    <property type="match status" value="1"/>
</dbReference>
<dbReference type="InterPro" id="IPR017907">
    <property type="entry name" value="Znf_RING_CS"/>
</dbReference>
<dbReference type="OrthoDB" id="302966at2759"/>
<feature type="compositionally biased region" description="Gly residues" evidence="7">
    <location>
        <begin position="719"/>
        <end position="734"/>
    </location>
</feature>
<reference evidence="9" key="1">
    <citation type="journal article" date="2020" name="Stud. Mycol.">
        <title>101 Dothideomycetes genomes: a test case for predicting lifestyles and emergence of pathogens.</title>
        <authorList>
            <person name="Haridas S."/>
            <person name="Albert R."/>
            <person name="Binder M."/>
            <person name="Bloem J."/>
            <person name="Labutti K."/>
            <person name="Salamov A."/>
            <person name="Andreopoulos B."/>
            <person name="Baker S."/>
            <person name="Barry K."/>
            <person name="Bills G."/>
            <person name="Bluhm B."/>
            <person name="Cannon C."/>
            <person name="Castanera R."/>
            <person name="Culley D."/>
            <person name="Daum C."/>
            <person name="Ezra D."/>
            <person name="Gonzalez J."/>
            <person name="Henrissat B."/>
            <person name="Kuo A."/>
            <person name="Liang C."/>
            <person name="Lipzen A."/>
            <person name="Lutzoni F."/>
            <person name="Magnuson J."/>
            <person name="Mondo S."/>
            <person name="Nolan M."/>
            <person name="Ohm R."/>
            <person name="Pangilinan J."/>
            <person name="Park H.-J."/>
            <person name="Ramirez L."/>
            <person name="Alfaro M."/>
            <person name="Sun H."/>
            <person name="Tritt A."/>
            <person name="Yoshinaga Y."/>
            <person name="Zwiers L.-H."/>
            <person name="Turgeon B."/>
            <person name="Goodwin S."/>
            <person name="Spatafora J."/>
            <person name="Crous P."/>
            <person name="Grigoriev I."/>
        </authorList>
    </citation>
    <scope>NUCLEOTIDE SEQUENCE</scope>
    <source>
        <strain evidence="9">CBS 130266</strain>
    </source>
</reference>
<evidence type="ECO:0000313" key="10">
    <source>
        <dbReference type="Proteomes" id="UP000800235"/>
    </source>
</evidence>
<comment type="caution">
    <text evidence="9">The sequence shown here is derived from an EMBL/GenBank/DDBJ whole genome shotgun (WGS) entry which is preliminary data.</text>
</comment>
<feature type="compositionally biased region" description="Low complexity" evidence="7">
    <location>
        <begin position="53"/>
        <end position="66"/>
    </location>
</feature>
<proteinExistence type="predicted"/>
<feature type="compositionally biased region" description="Basic residues" evidence="7">
    <location>
        <begin position="70"/>
        <end position="80"/>
    </location>
</feature>
<dbReference type="AlphaFoldDB" id="A0A9P4NWM6"/>
<evidence type="ECO:0000256" key="3">
    <source>
        <dbReference type="ARBA" id="ARBA00022723"/>
    </source>
</evidence>
<dbReference type="Gene3D" id="3.30.40.10">
    <property type="entry name" value="Zinc/RING finger domain, C3HC4 (zinc finger)"/>
    <property type="match status" value="1"/>
</dbReference>
<keyword evidence="2" id="KW-0963">Cytoplasm</keyword>
<evidence type="ECO:0000256" key="6">
    <source>
        <dbReference type="PROSITE-ProRule" id="PRU00175"/>
    </source>
</evidence>
<evidence type="ECO:0000313" key="9">
    <source>
        <dbReference type="EMBL" id="KAF2432977.1"/>
    </source>
</evidence>
<protein>
    <recommendedName>
        <fullName evidence="8">RING-type domain-containing protein</fullName>
    </recommendedName>
</protein>
<dbReference type="Proteomes" id="UP000800235">
    <property type="component" value="Unassembled WGS sequence"/>
</dbReference>
<feature type="region of interest" description="Disordered" evidence="7">
    <location>
        <begin position="410"/>
        <end position="452"/>
    </location>
</feature>
<evidence type="ECO:0000256" key="1">
    <source>
        <dbReference type="ARBA" id="ARBA00004496"/>
    </source>
</evidence>
<dbReference type="GO" id="GO:0000976">
    <property type="term" value="F:transcription cis-regulatory region binding"/>
    <property type="evidence" value="ECO:0007669"/>
    <property type="project" value="TreeGrafter"/>
</dbReference>